<evidence type="ECO:0000256" key="3">
    <source>
        <dbReference type="ARBA" id="ARBA00004613"/>
    </source>
</evidence>
<dbReference type="EMBL" id="VEPZ02001788">
    <property type="protein sequence ID" value="KAE8653721.1"/>
    <property type="molecule type" value="Genomic_DNA"/>
</dbReference>
<dbReference type="InterPro" id="IPR024927">
    <property type="entry name" value="Acid_PPase"/>
</dbReference>
<keyword evidence="11 15" id="KW-0106">Calcium</keyword>
<dbReference type="Proteomes" id="UP000436088">
    <property type="component" value="Unassembled WGS sequence"/>
</dbReference>
<evidence type="ECO:0000256" key="7">
    <source>
        <dbReference type="ARBA" id="ARBA00022729"/>
    </source>
</evidence>
<evidence type="ECO:0000256" key="14">
    <source>
        <dbReference type="ARBA" id="ARBA00023302"/>
    </source>
</evidence>
<evidence type="ECO:0000256" key="8">
    <source>
        <dbReference type="ARBA" id="ARBA00022737"/>
    </source>
</evidence>
<evidence type="ECO:0000256" key="1">
    <source>
        <dbReference type="ARBA" id="ARBA00000032"/>
    </source>
</evidence>
<evidence type="ECO:0000256" key="13">
    <source>
        <dbReference type="ARBA" id="ARBA00023216"/>
    </source>
</evidence>
<keyword evidence="8 15" id="KW-0677">Repeat</keyword>
<sequence length="656" mass="74401">MSTVTVPPVAPSHREDAMQIFRAFKGIGCDAGAIVDILAHRDATQRSLIEQEYESAYGHELRKRLRSELNGHLKKAVLLWMHEPGERDSFILKKSLRGAVKDQKAVTEIICSRTPSQIGQLKRAYFTNVGTNLEDHVEDELSGDHKKLLLAFLTTSRYEGPEYDEQLVEEDAKALHKAAKKFSLSEKTFIQVFSERSRAHLCAVSDAYKSMFKKTLEKTIRDETHRNFEYALKTILRCAESQPRFYAKALRKAMKGLGTDDTALVRIVVTRAEIDMQYIKVEYRKKYGKTLNDAVHSDTSGHYRAFLLALLAMVVPTAAAMASGFPTKPMLDLSCCLTVAFCAFFVPTFAKLTTIEHSVKTDGSLSFLVIGDWGRRGLYNQSEVAFQMGRIGEKLDIDFVISTGDNFYDNGLTSVYDPAFRESFTNIYTAKSLHKQWYNVLGNHDYRGNVEAQLGPILPSVDKRWICMRSFAVKTEIVDIFFLDTTPFVDKYFIEPEEHTYDWEGVQPRKTYLATLLKDLKAEMRDSTAKWKFVVGHHAIKSLGHHGDTTELVKFLLPLLKENNVDVYMNGHDHCLGHITSIDGPIQYLTSGGGSKAWRGVLKTEDDIDDTVKFLYDGQGFMSVEMNERDVMILFYDVDGNVLHDWKISKLLYSAV</sequence>
<reference evidence="17" key="1">
    <citation type="submission" date="2019-09" db="EMBL/GenBank/DDBJ databases">
        <title>Draft genome information of white flower Hibiscus syriacus.</title>
        <authorList>
            <person name="Kim Y.-M."/>
        </authorList>
    </citation>
    <scope>NUCLEOTIDE SEQUENCE [LARGE SCALE GENOMIC DNA]</scope>
    <source>
        <strain evidence="17">YM2019G1</strain>
    </source>
</reference>
<comment type="cofactor">
    <cofactor evidence="2">
        <name>Fe cation</name>
        <dbReference type="ChEBI" id="CHEBI:24875"/>
    </cofactor>
</comment>
<comment type="subcellular location">
    <subcellularLocation>
        <location evidence="3">Secreted</location>
    </subcellularLocation>
</comment>
<dbReference type="FunFam" id="3.60.21.10:FF:000027">
    <property type="entry name" value="Purple acid phosphatase"/>
    <property type="match status" value="1"/>
</dbReference>
<dbReference type="InterPro" id="IPR018502">
    <property type="entry name" value="Annexin_repeat"/>
</dbReference>
<accession>A0A6A2WA45</accession>
<dbReference type="Gene3D" id="3.60.21.10">
    <property type="match status" value="1"/>
</dbReference>
<keyword evidence="12" id="KW-0325">Glycoprotein</keyword>
<dbReference type="InterPro" id="IPR037104">
    <property type="entry name" value="Annexin_sf"/>
</dbReference>
<keyword evidence="13 15" id="KW-0041">Annexin</keyword>
<dbReference type="GO" id="GO:0003993">
    <property type="term" value="F:acid phosphatase activity"/>
    <property type="evidence" value="ECO:0007669"/>
    <property type="project" value="UniProtKB-EC"/>
</dbReference>
<evidence type="ECO:0000256" key="11">
    <source>
        <dbReference type="ARBA" id="ARBA00022837"/>
    </source>
</evidence>
<dbReference type="CDD" id="cd07378">
    <property type="entry name" value="MPP_ACP5"/>
    <property type="match status" value="1"/>
</dbReference>
<evidence type="ECO:0000256" key="9">
    <source>
        <dbReference type="ARBA" id="ARBA00022801"/>
    </source>
</evidence>
<dbReference type="FunFam" id="1.10.220.10:FF:000001">
    <property type="entry name" value="Annexin"/>
    <property type="match status" value="1"/>
</dbReference>
<evidence type="ECO:0000256" key="10">
    <source>
        <dbReference type="ARBA" id="ARBA00022833"/>
    </source>
</evidence>
<dbReference type="InterPro" id="IPR001464">
    <property type="entry name" value="Annexin"/>
</dbReference>
<evidence type="ECO:0000256" key="4">
    <source>
        <dbReference type="ARBA" id="ARBA00008723"/>
    </source>
</evidence>
<proteinExistence type="inferred from homology"/>
<evidence type="ECO:0000256" key="12">
    <source>
        <dbReference type="ARBA" id="ARBA00023180"/>
    </source>
</evidence>
<keyword evidence="9" id="KW-0378">Hydrolase</keyword>
<dbReference type="PANTHER" id="PTHR10161">
    <property type="entry name" value="TARTRATE-RESISTANT ACID PHOSPHATASE TYPE 5"/>
    <property type="match status" value="1"/>
</dbReference>
<comment type="domain">
    <text evidence="15">A pair of annexin repeats may form one binding site for calcium and phospholipid.</text>
</comment>
<dbReference type="PROSITE" id="PS51897">
    <property type="entry name" value="ANNEXIN_2"/>
    <property type="match status" value="4"/>
</dbReference>
<feature type="domain" description="Calcineurin-like phosphoesterase" evidence="16">
    <location>
        <begin position="366"/>
        <end position="575"/>
    </location>
</feature>
<dbReference type="GO" id="GO:0005509">
    <property type="term" value="F:calcium ion binding"/>
    <property type="evidence" value="ECO:0007669"/>
    <property type="project" value="InterPro"/>
</dbReference>
<dbReference type="SUPFAM" id="SSF56300">
    <property type="entry name" value="Metallo-dependent phosphatases"/>
    <property type="match status" value="1"/>
</dbReference>
<dbReference type="InterPro" id="IPR029052">
    <property type="entry name" value="Metallo-depent_PP-like"/>
</dbReference>
<dbReference type="InterPro" id="IPR004843">
    <property type="entry name" value="Calcineurin-like_PHP"/>
</dbReference>
<evidence type="ECO:0000259" key="16">
    <source>
        <dbReference type="Pfam" id="PF00149"/>
    </source>
</evidence>
<dbReference type="AlphaFoldDB" id="A0A6A2WA45"/>
<dbReference type="GO" id="GO:0006950">
    <property type="term" value="P:response to stress"/>
    <property type="evidence" value="ECO:0007669"/>
    <property type="project" value="UniProtKB-ARBA"/>
</dbReference>
<dbReference type="GO" id="GO:0005544">
    <property type="term" value="F:calcium-dependent phospholipid binding"/>
    <property type="evidence" value="ECO:0007669"/>
    <property type="project" value="UniProtKB-KW"/>
</dbReference>
<keyword evidence="5" id="KW-0964">Secreted</keyword>
<keyword evidence="7" id="KW-0732">Signal</keyword>
<keyword evidence="6" id="KW-0479">Metal-binding</keyword>
<dbReference type="GO" id="GO:0005576">
    <property type="term" value="C:extracellular region"/>
    <property type="evidence" value="ECO:0007669"/>
    <property type="project" value="UniProtKB-SubCell"/>
</dbReference>
<comment type="similarity">
    <text evidence="4">Belongs to the metallophosphoesterase superfamily. Purple acid phosphatase family.</text>
</comment>
<evidence type="ECO:0000256" key="15">
    <source>
        <dbReference type="RuleBase" id="RU003540"/>
    </source>
</evidence>
<dbReference type="SUPFAM" id="SSF47874">
    <property type="entry name" value="Annexin"/>
    <property type="match status" value="1"/>
</dbReference>
<evidence type="ECO:0000313" key="18">
    <source>
        <dbReference type="Proteomes" id="UP000436088"/>
    </source>
</evidence>
<dbReference type="Gene3D" id="1.10.220.10">
    <property type="entry name" value="Annexin"/>
    <property type="match status" value="4"/>
</dbReference>
<dbReference type="Pfam" id="PF00191">
    <property type="entry name" value="Annexin"/>
    <property type="match status" value="4"/>
</dbReference>
<comment type="caution">
    <text evidence="17">The sequence shown here is derived from an EMBL/GenBank/DDBJ whole genome shotgun (WGS) entry which is preliminary data.</text>
</comment>
<dbReference type="Pfam" id="PF00149">
    <property type="entry name" value="Metallophos"/>
    <property type="match status" value="1"/>
</dbReference>
<evidence type="ECO:0000256" key="5">
    <source>
        <dbReference type="ARBA" id="ARBA00022525"/>
    </source>
</evidence>
<dbReference type="PRINTS" id="PR00196">
    <property type="entry name" value="ANNEXIN"/>
</dbReference>
<comment type="catalytic activity">
    <reaction evidence="1">
        <text>a phosphate monoester + H2O = an alcohol + phosphate</text>
        <dbReference type="Rhea" id="RHEA:15017"/>
        <dbReference type="ChEBI" id="CHEBI:15377"/>
        <dbReference type="ChEBI" id="CHEBI:30879"/>
        <dbReference type="ChEBI" id="CHEBI:43474"/>
        <dbReference type="ChEBI" id="CHEBI:67140"/>
        <dbReference type="EC" id="3.1.3.2"/>
    </reaction>
</comment>
<dbReference type="InterPro" id="IPR018252">
    <property type="entry name" value="Annexin_repeat_CS"/>
</dbReference>
<gene>
    <name evidence="17" type="ORF">F3Y22_tig00117056pilonHSYRG00068</name>
</gene>
<dbReference type="InterPro" id="IPR051558">
    <property type="entry name" value="Metallophosphoesterase_PAP"/>
</dbReference>
<evidence type="ECO:0000256" key="6">
    <source>
        <dbReference type="ARBA" id="ARBA00022723"/>
    </source>
</evidence>
<organism evidence="17 18">
    <name type="scientific">Hibiscus syriacus</name>
    <name type="common">Rose of Sharon</name>
    <dbReference type="NCBI Taxonomy" id="106335"/>
    <lineage>
        <taxon>Eukaryota</taxon>
        <taxon>Viridiplantae</taxon>
        <taxon>Streptophyta</taxon>
        <taxon>Embryophyta</taxon>
        <taxon>Tracheophyta</taxon>
        <taxon>Spermatophyta</taxon>
        <taxon>Magnoliopsida</taxon>
        <taxon>eudicotyledons</taxon>
        <taxon>Gunneridae</taxon>
        <taxon>Pentapetalae</taxon>
        <taxon>rosids</taxon>
        <taxon>malvids</taxon>
        <taxon>Malvales</taxon>
        <taxon>Malvaceae</taxon>
        <taxon>Malvoideae</taxon>
        <taxon>Hibiscus</taxon>
    </lineage>
</organism>
<protein>
    <recommendedName>
        <fullName evidence="15">Annexin</fullName>
    </recommendedName>
</protein>
<keyword evidence="18" id="KW-1185">Reference proteome</keyword>
<dbReference type="PROSITE" id="PS00223">
    <property type="entry name" value="ANNEXIN_1"/>
    <property type="match status" value="1"/>
</dbReference>
<keyword evidence="10" id="KW-0862">Zinc</keyword>
<evidence type="ECO:0000313" key="17">
    <source>
        <dbReference type="EMBL" id="KAE8653721.1"/>
    </source>
</evidence>
<evidence type="ECO:0000256" key="2">
    <source>
        <dbReference type="ARBA" id="ARBA00001962"/>
    </source>
</evidence>
<dbReference type="PANTHER" id="PTHR10161:SF36">
    <property type="entry name" value="PURPLE ACID PHOSPHATASE 3"/>
    <property type="match status" value="1"/>
</dbReference>
<dbReference type="SMART" id="SM00335">
    <property type="entry name" value="ANX"/>
    <property type="match status" value="4"/>
</dbReference>
<keyword evidence="14 15" id="KW-0111">Calcium/phospholipid-binding</keyword>
<comment type="similarity">
    <text evidence="15">Belongs to the annexin family.</text>
</comment>
<name>A0A6A2WA45_HIBSY</name>
<dbReference type="FunFam" id="1.10.220.10:FF:000002">
    <property type="entry name" value="Annexin"/>
    <property type="match status" value="1"/>
</dbReference>